<gene>
    <name evidence="11" type="primary">ordA_2</name>
    <name evidence="11" type="ORF">BM221_004848</name>
</gene>
<evidence type="ECO:0000313" key="11">
    <source>
        <dbReference type="EMBL" id="PMB70198.1"/>
    </source>
</evidence>
<dbReference type="PROSITE" id="PS00086">
    <property type="entry name" value="CYTOCHROME_P450"/>
    <property type="match status" value="1"/>
</dbReference>
<organism evidence="11 12">
    <name type="scientific">Beauveria bassiana</name>
    <name type="common">White muscardine disease fungus</name>
    <name type="synonym">Tritirachium shiotae</name>
    <dbReference type="NCBI Taxonomy" id="176275"/>
    <lineage>
        <taxon>Eukaryota</taxon>
        <taxon>Fungi</taxon>
        <taxon>Dikarya</taxon>
        <taxon>Ascomycota</taxon>
        <taxon>Pezizomycotina</taxon>
        <taxon>Sordariomycetes</taxon>
        <taxon>Hypocreomycetidae</taxon>
        <taxon>Hypocreales</taxon>
        <taxon>Cordycipitaceae</taxon>
        <taxon>Beauveria</taxon>
    </lineage>
</organism>
<dbReference type="Proteomes" id="UP000235728">
    <property type="component" value="Unassembled WGS sequence"/>
</dbReference>
<dbReference type="PRINTS" id="PR00463">
    <property type="entry name" value="EP450I"/>
</dbReference>
<accession>A0A2N6NSG5</accession>
<dbReference type="CDD" id="cd11065">
    <property type="entry name" value="CYP64-like"/>
    <property type="match status" value="1"/>
</dbReference>
<evidence type="ECO:0000256" key="10">
    <source>
        <dbReference type="SAM" id="SignalP"/>
    </source>
</evidence>
<keyword evidence="5 9" id="KW-0560">Oxidoreductase</keyword>
<dbReference type="GO" id="GO:0005506">
    <property type="term" value="F:iron ion binding"/>
    <property type="evidence" value="ECO:0007669"/>
    <property type="project" value="InterPro"/>
</dbReference>
<comment type="caution">
    <text evidence="11">The sequence shown here is derived from an EMBL/GenBank/DDBJ whole genome shotgun (WGS) entry which is preliminary data.</text>
</comment>
<dbReference type="InterPro" id="IPR017972">
    <property type="entry name" value="Cyt_P450_CS"/>
</dbReference>
<dbReference type="GO" id="GO:0016705">
    <property type="term" value="F:oxidoreductase activity, acting on paired donors, with incorporation or reduction of molecular oxygen"/>
    <property type="evidence" value="ECO:0007669"/>
    <property type="project" value="InterPro"/>
</dbReference>
<evidence type="ECO:0000256" key="8">
    <source>
        <dbReference type="PIRSR" id="PIRSR602401-1"/>
    </source>
</evidence>
<dbReference type="InterPro" id="IPR050364">
    <property type="entry name" value="Cytochrome_P450_fung"/>
</dbReference>
<comment type="similarity">
    <text evidence="2 9">Belongs to the cytochrome P450 family.</text>
</comment>
<keyword evidence="10" id="KW-0732">Signal</keyword>
<keyword evidence="7 9" id="KW-0503">Monooxygenase</keyword>
<evidence type="ECO:0000313" key="12">
    <source>
        <dbReference type="Proteomes" id="UP000235728"/>
    </source>
</evidence>
<proteinExistence type="inferred from homology"/>
<dbReference type="GO" id="GO:0004497">
    <property type="term" value="F:monooxygenase activity"/>
    <property type="evidence" value="ECO:0007669"/>
    <property type="project" value="UniProtKB-KW"/>
</dbReference>
<dbReference type="OMA" id="WLEHFKT"/>
<keyword evidence="3 8" id="KW-0349">Heme</keyword>
<dbReference type="Pfam" id="PF00067">
    <property type="entry name" value="p450"/>
    <property type="match status" value="1"/>
</dbReference>
<evidence type="ECO:0000256" key="4">
    <source>
        <dbReference type="ARBA" id="ARBA00022723"/>
    </source>
</evidence>
<feature type="signal peptide" evidence="10">
    <location>
        <begin position="1"/>
        <end position="16"/>
    </location>
</feature>
<sequence>MAVSIWLTWVLMAVVGYLVYKKSTSEKNKSRLPPGPKPMPVLGNIHDLPPPGKLEYSHWLEHKDVYGSISSVTVMGMTLVIIHDKKAAHDLLDQVAAKTSGRPAMVMANQLCGYEAIVVCQSYTCTFRRYRKYLHRELGTKASATQFQDVQEVEVGRQLVRALKNPEEWKAHLKTTAAATVLKMAYGYTIEPDKPDMLVNLIDQMMTEFSLAAVPMAWAVDMIPALRYLPEGIPGVGFKETARRWKRSIHASGYIPYDFVRRQMASFTSRPCYVSKLVQQLTHESADGKLSAEDEHAIIWTAASLYGAAADTTVITLTAFTAAMIMFPEVQHKAQDEIDRVVGSERLPTFADRESLPYMDALVKEASRWWPISPMGFLHTATEDVEYKGMHIPKGSLLLPAVWWFLHDPDVYADPERFDPDRFLTPRSEPDPRTEAFGYGRRICPGRFFADSSLFINIAQTLATFKFTNKVGRDGKEIDVNVEAQPGGLLTYPAEFEFQISPRSAKHVTLIEQFERNHAWEAGDAEFLDNLDNFTMRN</sequence>
<evidence type="ECO:0000256" key="1">
    <source>
        <dbReference type="ARBA" id="ARBA00001971"/>
    </source>
</evidence>
<evidence type="ECO:0000256" key="9">
    <source>
        <dbReference type="RuleBase" id="RU000461"/>
    </source>
</evidence>
<dbReference type="InterPro" id="IPR036396">
    <property type="entry name" value="Cyt_P450_sf"/>
</dbReference>
<dbReference type="PANTHER" id="PTHR46300">
    <property type="entry name" value="P450, PUTATIVE (EUROFUNG)-RELATED-RELATED"/>
    <property type="match status" value="1"/>
</dbReference>
<evidence type="ECO:0000256" key="2">
    <source>
        <dbReference type="ARBA" id="ARBA00010617"/>
    </source>
</evidence>
<dbReference type="GO" id="GO:0020037">
    <property type="term" value="F:heme binding"/>
    <property type="evidence" value="ECO:0007669"/>
    <property type="project" value="InterPro"/>
</dbReference>
<evidence type="ECO:0000256" key="3">
    <source>
        <dbReference type="ARBA" id="ARBA00022617"/>
    </source>
</evidence>
<dbReference type="AlphaFoldDB" id="A0A2N6NSG5"/>
<protein>
    <submittedName>
        <fullName evidence="11">O-methylsterigmatocystin oxidoreductase</fullName>
    </submittedName>
</protein>
<keyword evidence="4 8" id="KW-0479">Metal-binding</keyword>
<name>A0A2N6NSG5_BEABA</name>
<evidence type="ECO:0000256" key="7">
    <source>
        <dbReference type="ARBA" id="ARBA00023033"/>
    </source>
</evidence>
<dbReference type="InterPro" id="IPR002401">
    <property type="entry name" value="Cyt_P450_E_grp-I"/>
</dbReference>
<comment type="cofactor">
    <cofactor evidence="1 8">
        <name>heme</name>
        <dbReference type="ChEBI" id="CHEBI:30413"/>
    </cofactor>
</comment>
<dbReference type="Gene3D" id="1.10.630.10">
    <property type="entry name" value="Cytochrome P450"/>
    <property type="match status" value="1"/>
</dbReference>
<evidence type="ECO:0000256" key="5">
    <source>
        <dbReference type="ARBA" id="ARBA00023002"/>
    </source>
</evidence>
<feature type="binding site" description="axial binding residue" evidence="8">
    <location>
        <position position="444"/>
    </location>
    <ligand>
        <name>heme</name>
        <dbReference type="ChEBI" id="CHEBI:30413"/>
    </ligand>
    <ligandPart>
        <name>Fe</name>
        <dbReference type="ChEBI" id="CHEBI:18248"/>
    </ligandPart>
</feature>
<dbReference type="PANTHER" id="PTHR46300:SF7">
    <property type="entry name" value="P450, PUTATIVE (EUROFUNG)-RELATED"/>
    <property type="match status" value="1"/>
</dbReference>
<dbReference type="SUPFAM" id="SSF48264">
    <property type="entry name" value="Cytochrome P450"/>
    <property type="match status" value="1"/>
</dbReference>
<keyword evidence="6 8" id="KW-0408">Iron</keyword>
<dbReference type="InterPro" id="IPR001128">
    <property type="entry name" value="Cyt_P450"/>
</dbReference>
<reference evidence="11 12" key="1">
    <citation type="journal article" date="2016" name="Appl. Microbiol. Biotechnol.">
        <title>Characterization of T-DNA insertion mutants with decreased virulence in the entomopathogenic fungus Beauveria bassiana JEF-007.</title>
        <authorList>
            <person name="Kim S."/>
            <person name="Lee S.J."/>
            <person name="Nai Y.S."/>
            <person name="Yu J.S."/>
            <person name="Lee M.R."/>
            <person name="Yang Y.T."/>
            <person name="Kim J.S."/>
        </authorList>
    </citation>
    <scope>NUCLEOTIDE SEQUENCE [LARGE SCALE GENOMIC DNA]</scope>
    <source>
        <strain evidence="11 12">JEF-007</strain>
    </source>
</reference>
<dbReference type="EMBL" id="MRVG01000004">
    <property type="protein sequence ID" value="PMB70198.1"/>
    <property type="molecule type" value="Genomic_DNA"/>
</dbReference>
<feature type="chain" id="PRO_5014808202" evidence="10">
    <location>
        <begin position="17"/>
        <end position="538"/>
    </location>
</feature>
<evidence type="ECO:0000256" key="6">
    <source>
        <dbReference type="ARBA" id="ARBA00023004"/>
    </source>
</evidence>